<feature type="compositionally biased region" description="Polar residues" evidence="1">
    <location>
        <begin position="1"/>
        <end position="55"/>
    </location>
</feature>
<dbReference type="Proteomes" id="UP001292094">
    <property type="component" value="Unassembled WGS sequence"/>
</dbReference>
<comment type="caution">
    <text evidence="2">The sequence shown here is derived from an EMBL/GenBank/DDBJ whole genome shotgun (WGS) entry which is preliminary data.</text>
</comment>
<organism evidence="2 3">
    <name type="scientific">Petrolisthes manimaculis</name>
    <dbReference type="NCBI Taxonomy" id="1843537"/>
    <lineage>
        <taxon>Eukaryota</taxon>
        <taxon>Metazoa</taxon>
        <taxon>Ecdysozoa</taxon>
        <taxon>Arthropoda</taxon>
        <taxon>Crustacea</taxon>
        <taxon>Multicrustacea</taxon>
        <taxon>Malacostraca</taxon>
        <taxon>Eumalacostraca</taxon>
        <taxon>Eucarida</taxon>
        <taxon>Decapoda</taxon>
        <taxon>Pleocyemata</taxon>
        <taxon>Anomura</taxon>
        <taxon>Galatheoidea</taxon>
        <taxon>Porcellanidae</taxon>
        <taxon>Petrolisthes</taxon>
    </lineage>
</organism>
<dbReference type="AlphaFoldDB" id="A0AAE1U9A5"/>
<feature type="compositionally biased region" description="Polar residues" evidence="1">
    <location>
        <begin position="224"/>
        <end position="234"/>
    </location>
</feature>
<feature type="compositionally biased region" description="Basic and acidic residues" evidence="1">
    <location>
        <begin position="78"/>
        <end position="88"/>
    </location>
</feature>
<dbReference type="EMBL" id="JAWZYT010001167">
    <property type="protein sequence ID" value="KAK4314957.1"/>
    <property type="molecule type" value="Genomic_DNA"/>
</dbReference>
<proteinExistence type="predicted"/>
<feature type="compositionally biased region" description="Low complexity" evidence="1">
    <location>
        <begin position="187"/>
        <end position="209"/>
    </location>
</feature>
<feature type="region of interest" description="Disordered" evidence="1">
    <location>
        <begin position="1"/>
        <end position="58"/>
    </location>
</feature>
<evidence type="ECO:0000313" key="2">
    <source>
        <dbReference type="EMBL" id="KAK4314957.1"/>
    </source>
</evidence>
<keyword evidence="3" id="KW-1185">Reference proteome</keyword>
<gene>
    <name evidence="2" type="ORF">Pmani_013796</name>
</gene>
<feature type="region of interest" description="Disordered" evidence="1">
    <location>
        <begin position="156"/>
        <end position="234"/>
    </location>
</feature>
<protein>
    <submittedName>
        <fullName evidence="2">Uncharacterized protein</fullName>
    </submittedName>
</protein>
<evidence type="ECO:0000256" key="1">
    <source>
        <dbReference type="SAM" id="MobiDB-lite"/>
    </source>
</evidence>
<evidence type="ECO:0000313" key="3">
    <source>
        <dbReference type="Proteomes" id="UP001292094"/>
    </source>
</evidence>
<sequence length="234" mass="26291">DTAHSLSHSQTLNLRVTDQQSHRAWNSRVTERSQPLSDPQSHSAQNYESQKGLSNSHRDTVFGIHSSQKGLSYFQTHRSTEHRIHESQKGLSHSQTHHRERVGLTRPTTPHRQPLIKPQQQQLPQLLLPSQTTPTRDQKKVFHVGSSEKTLPWTQQVFSSSTSTSSSNRWSSALSRLTAGVSRGRNNHNTPTTTHNNRSSSSSSSSSRRNSLRPEVLVLALRQPSAQVYTGTKE</sequence>
<reference evidence="2" key="1">
    <citation type="submission" date="2023-11" db="EMBL/GenBank/DDBJ databases">
        <title>Genome assemblies of two species of porcelain crab, Petrolisthes cinctipes and Petrolisthes manimaculis (Anomura: Porcellanidae).</title>
        <authorList>
            <person name="Angst P."/>
        </authorList>
    </citation>
    <scope>NUCLEOTIDE SEQUENCE</scope>
    <source>
        <strain evidence="2">PB745_02</strain>
        <tissue evidence="2">Gill</tissue>
    </source>
</reference>
<name>A0AAE1U9A5_9EUCA</name>
<feature type="compositionally biased region" description="Low complexity" evidence="1">
    <location>
        <begin position="159"/>
        <end position="177"/>
    </location>
</feature>
<feature type="compositionally biased region" description="Low complexity" evidence="1">
    <location>
        <begin position="113"/>
        <end position="135"/>
    </location>
</feature>
<feature type="region of interest" description="Disordered" evidence="1">
    <location>
        <begin position="78"/>
        <end position="143"/>
    </location>
</feature>
<accession>A0AAE1U9A5</accession>
<feature type="non-terminal residue" evidence="2">
    <location>
        <position position="234"/>
    </location>
</feature>